<comment type="caution">
    <text evidence="6">Lacks conserved residue(s) required for the propagation of feature annotation.</text>
</comment>
<feature type="binding site" evidence="6">
    <location>
        <position position="102"/>
    </location>
    <ligand>
        <name>5-phospho-alpha-D-ribose 1-diphosphate</name>
        <dbReference type="ChEBI" id="CHEBI:58017"/>
        <note>ligand shared between dimeric partners</note>
    </ligand>
</feature>
<feature type="binding site" evidence="6">
    <location>
        <position position="98"/>
    </location>
    <ligand>
        <name>5-phospho-alpha-D-ribose 1-diphosphate</name>
        <dbReference type="ChEBI" id="CHEBI:58017"/>
        <note>ligand shared between dimeric partners</note>
    </ligand>
</feature>
<evidence type="ECO:0000256" key="5">
    <source>
        <dbReference type="ARBA" id="ARBA00022975"/>
    </source>
</evidence>
<dbReference type="SUPFAM" id="SSF53271">
    <property type="entry name" value="PRTase-like"/>
    <property type="match status" value="1"/>
</dbReference>
<evidence type="ECO:0000256" key="3">
    <source>
        <dbReference type="ARBA" id="ARBA00022676"/>
    </source>
</evidence>
<dbReference type="Pfam" id="PF00156">
    <property type="entry name" value="Pribosyltran"/>
    <property type="match status" value="1"/>
</dbReference>
<protein>
    <recommendedName>
        <fullName evidence="2 6">Orotate phosphoribosyltransferase</fullName>
        <shortName evidence="6">OPRT</shortName>
        <shortName evidence="6">OPRTase</shortName>
        <ecNumber evidence="2 6">2.4.2.10</ecNumber>
    </recommendedName>
</protein>
<reference evidence="8 9" key="1">
    <citation type="submission" date="2015-11" db="EMBL/GenBank/DDBJ databases">
        <authorList>
            <person name="Lin W."/>
        </authorList>
    </citation>
    <scope>NUCLEOTIDE SEQUENCE [LARGE SCALE GENOMIC DNA]</scope>
    <source>
        <strain evidence="8 9">HCH-1</strain>
    </source>
</reference>
<keyword evidence="5 6" id="KW-0665">Pyrimidine biosynthesis</keyword>
<dbReference type="InterPro" id="IPR023031">
    <property type="entry name" value="OPRT"/>
</dbReference>
<comment type="subunit">
    <text evidence="6">Homodimer.</text>
</comment>
<feature type="binding site" evidence="6">
    <location>
        <position position="156"/>
    </location>
    <ligand>
        <name>orotate</name>
        <dbReference type="ChEBI" id="CHEBI:30839"/>
    </ligand>
</feature>
<comment type="similarity">
    <text evidence="6">Belongs to the purine/pyrimidine phosphoribosyltransferase family. PyrE subfamily.</text>
</comment>
<comment type="caution">
    <text evidence="8">The sequence shown here is derived from an EMBL/GenBank/DDBJ whole genome shotgun (WGS) entry which is preliminary data.</text>
</comment>
<dbReference type="InterPro" id="IPR029057">
    <property type="entry name" value="PRTase-like"/>
</dbReference>
<comment type="function">
    <text evidence="6">Catalyzes the transfer of a ribosyl phosphate group from 5-phosphoribose 1-diphosphate to orotate, leading to the formation of orotidine monophosphate (OMP).</text>
</comment>
<evidence type="ECO:0000256" key="2">
    <source>
        <dbReference type="ARBA" id="ARBA00011971"/>
    </source>
</evidence>
<dbReference type="NCBIfam" id="TIGR00336">
    <property type="entry name" value="pyrE"/>
    <property type="match status" value="1"/>
</dbReference>
<name>A0ABR5SK23_9BACT</name>
<dbReference type="CDD" id="cd06223">
    <property type="entry name" value="PRTases_typeI"/>
    <property type="match status" value="1"/>
</dbReference>
<feature type="domain" description="Phosphoribosyltransferase" evidence="7">
    <location>
        <begin position="48"/>
        <end position="159"/>
    </location>
</feature>
<evidence type="ECO:0000256" key="4">
    <source>
        <dbReference type="ARBA" id="ARBA00022679"/>
    </source>
</evidence>
<gene>
    <name evidence="6" type="primary">pyrE</name>
    <name evidence="8" type="ORF">ASN18_0370</name>
</gene>
<comment type="cofactor">
    <cofactor evidence="6">
        <name>Mg(2+)</name>
        <dbReference type="ChEBI" id="CHEBI:18420"/>
    </cofactor>
</comment>
<dbReference type="EMBL" id="LNQR01000018">
    <property type="protein sequence ID" value="KWT92935.1"/>
    <property type="molecule type" value="Genomic_DNA"/>
</dbReference>
<dbReference type="Proteomes" id="UP000060487">
    <property type="component" value="Unassembled WGS sequence"/>
</dbReference>
<organism evidence="8 9">
    <name type="scientific">Candidatus Magnetominusculus xianensis</name>
    <dbReference type="NCBI Taxonomy" id="1748249"/>
    <lineage>
        <taxon>Bacteria</taxon>
        <taxon>Pseudomonadati</taxon>
        <taxon>Nitrospirota</taxon>
        <taxon>Nitrospiria</taxon>
        <taxon>Nitrospirales</taxon>
        <taxon>Nitrospiraceae</taxon>
        <taxon>Candidatus Magnetominusculus</taxon>
    </lineage>
</organism>
<keyword evidence="9" id="KW-1185">Reference proteome</keyword>
<evidence type="ECO:0000313" key="8">
    <source>
        <dbReference type="EMBL" id="KWT92935.1"/>
    </source>
</evidence>
<sequence length="217" mass="24122">MEYMIRGMMARLLWETGAVKVSVEKPFHLASGNYSPFYINCRALISNAAVMDIITAFSHYICMSKGLNFDVVAGGETAGIPFASYIAGRLSRPMVYIRKKPKGYGMGSLIEGILKEGDRVLLVEDLITDGGSKEGFISAIRAANAQISDTLVVFDREQGGNDFLKRMNVELHPLCTLKGAITDWSKMELIPDDTKKEIESYLENPQDWHESRGLAFK</sequence>
<dbReference type="PANTHER" id="PTHR19278">
    <property type="entry name" value="OROTATE PHOSPHORIBOSYLTRANSFERASE"/>
    <property type="match status" value="1"/>
</dbReference>
<dbReference type="InterPro" id="IPR000836">
    <property type="entry name" value="PRTase_dom"/>
</dbReference>
<evidence type="ECO:0000256" key="6">
    <source>
        <dbReference type="HAMAP-Rule" id="MF_01208"/>
    </source>
</evidence>
<feature type="binding site" description="in other chain" evidence="6">
    <location>
        <begin position="124"/>
        <end position="132"/>
    </location>
    <ligand>
        <name>5-phospho-alpha-D-ribose 1-diphosphate</name>
        <dbReference type="ChEBI" id="CHEBI:58017"/>
        <note>ligand shared between dimeric partners</note>
    </ligand>
</feature>
<comment type="pathway">
    <text evidence="1 6">Pyrimidine metabolism; UMP biosynthesis via de novo pathway; UMP from orotate: step 1/2.</text>
</comment>
<accession>A0ABR5SK23</accession>
<keyword evidence="3 6" id="KW-0328">Glycosyltransferase</keyword>
<keyword evidence="6" id="KW-0460">Magnesium</keyword>
<keyword evidence="4 6" id="KW-0808">Transferase</keyword>
<feature type="binding site" description="in other chain" evidence="6">
    <location>
        <position position="99"/>
    </location>
    <ligand>
        <name>5-phospho-alpha-D-ribose 1-diphosphate</name>
        <dbReference type="ChEBI" id="CHEBI:58017"/>
        <note>ligand shared between dimeric partners</note>
    </ligand>
</feature>
<dbReference type="EC" id="2.4.2.10" evidence="2 6"/>
<dbReference type="InterPro" id="IPR004467">
    <property type="entry name" value="Or_phspho_trans_dom"/>
</dbReference>
<evidence type="ECO:0000256" key="1">
    <source>
        <dbReference type="ARBA" id="ARBA00004889"/>
    </source>
</evidence>
<evidence type="ECO:0000259" key="7">
    <source>
        <dbReference type="Pfam" id="PF00156"/>
    </source>
</evidence>
<dbReference type="RefSeq" id="WP_085050898.1">
    <property type="nucleotide sequence ID" value="NZ_LNQR01000018.1"/>
</dbReference>
<feature type="binding site" evidence="6">
    <location>
        <position position="128"/>
    </location>
    <ligand>
        <name>orotate</name>
        <dbReference type="ChEBI" id="CHEBI:30839"/>
    </ligand>
</feature>
<dbReference type="HAMAP" id="MF_01208">
    <property type="entry name" value="PyrE"/>
    <property type="match status" value="1"/>
</dbReference>
<dbReference type="Gene3D" id="3.40.50.2020">
    <property type="match status" value="1"/>
</dbReference>
<proteinExistence type="inferred from homology"/>
<evidence type="ECO:0000313" key="9">
    <source>
        <dbReference type="Proteomes" id="UP000060487"/>
    </source>
</evidence>
<dbReference type="PANTHER" id="PTHR19278:SF9">
    <property type="entry name" value="URIDINE 5'-MONOPHOSPHATE SYNTHASE"/>
    <property type="match status" value="1"/>
</dbReference>
<comment type="catalytic activity">
    <reaction evidence="6">
        <text>orotidine 5'-phosphate + diphosphate = orotate + 5-phospho-alpha-D-ribose 1-diphosphate</text>
        <dbReference type="Rhea" id="RHEA:10380"/>
        <dbReference type="ChEBI" id="CHEBI:30839"/>
        <dbReference type="ChEBI" id="CHEBI:33019"/>
        <dbReference type="ChEBI" id="CHEBI:57538"/>
        <dbReference type="ChEBI" id="CHEBI:58017"/>
        <dbReference type="EC" id="2.4.2.10"/>
    </reaction>
</comment>
<dbReference type="GO" id="GO:0004588">
    <property type="term" value="F:orotate phosphoribosyltransferase activity"/>
    <property type="evidence" value="ECO:0007669"/>
    <property type="project" value="UniProtKB-EC"/>
</dbReference>